<dbReference type="EMBL" id="CM046398">
    <property type="protein sequence ID" value="KAI8530464.1"/>
    <property type="molecule type" value="Genomic_DNA"/>
</dbReference>
<accession>A0ACC0LQ47</accession>
<protein>
    <submittedName>
        <fullName evidence="1">Uncharacterized protein</fullName>
    </submittedName>
</protein>
<sequence>MEEEEEESQRIEPKEDRVLKQLKKIQADISIWGLLMSYYEHRNSFFKTLGKAKVPIDITLEGLVGLIMASKTLKPTIAFTDKDLPPEGLAHNKPLYISLKCLTKWIPLLLVDNGSALNVCPQRTLNKLGVSTTNIRPSSPGVRGYDNSKRRVVGAVPSTLHQKVKFVVDERVVTILGDSSIRAHSVTPVQEVGTEETFLIRFSLKEANVMQAFMAERNFYISPPAIRMMKKQNYFPRFGLGKRSQGIRQMIDPPHNQYTFGLGYTPTEAEIENKRNMEKAKAKGSKVKEEKFMIPKTLNGWFVREGEDFPFCGSQKHGKMKPLRKSILGCKSSLINNGLIVTWKKNQRIHPPYSKTGSRC</sequence>
<evidence type="ECO:0000313" key="2">
    <source>
        <dbReference type="Proteomes" id="UP001062846"/>
    </source>
</evidence>
<proteinExistence type="predicted"/>
<gene>
    <name evidence="1" type="ORF">RHMOL_Rhmol11G0060600</name>
</gene>
<evidence type="ECO:0000313" key="1">
    <source>
        <dbReference type="EMBL" id="KAI8530464.1"/>
    </source>
</evidence>
<name>A0ACC0LQ47_RHOML</name>
<reference evidence="1" key="1">
    <citation type="submission" date="2022-02" db="EMBL/GenBank/DDBJ databases">
        <title>Plant Genome Project.</title>
        <authorList>
            <person name="Zhang R.-G."/>
        </authorList>
    </citation>
    <scope>NUCLEOTIDE SEQUENCE</scope>
    <source>
        <strain evidence="1">AT1</strain>
    </source>
</reference>
<comment type="caution">
    <text evidence="1">The sequence shown here is derived from an EMBL/GenBank/DDBJ whole genome shotgun (WGS) entry which is preliminary data.</text>
</comment>
<keyword evidence="2" id="KW-1185">Reference proteome</keyword>
<organism evidence="1 2">
    <name type="scientific">Rhododendron molle</name>
    <name type="common">Chinese azalea</name>
    <name type="synonym">Azalea mollis</name>
    <dbReference type="NCBI Taxonomy" id="49168"/>
    <lineage>
        <taxon>Eukaryota</taxon>
        <taxon>Viridiplantae</taxon>
        <taxon>Streptophyta</taxon>
        <taxon>Embryophyta</taxon>
        <taxon>Tracheophyta</taxon>
        <taxon>Spermatophyta</taxon>
        <taxon>Magnoliopsida</taxon>
        <taxon>eudicotyledons</taxon>
        <taxon>Gunneridae</taxon>
        <taxon>Pentapetalae</taxon>
        <taxon>asterids</taxon>
        <taxon>Ericales</taxon>
        <taxon>Ericaceae</taxon>
        <taxon>Ericoideae</taxon>
        <taxon>Rhodoreae</taxon>
        <taxon>Rhododendron</taxon>
    </lineage>
</organism>
<dbReference type="Proteomes" id="UP001062846">
    <property type="component" value="Chromosome 11"/>
</dbReference>